<evidence type="ECO:0000256" key="1">
    <source>
        <dbReference type="ARBA" id="ARBA00010751"/>
    </source>
</evidence>
<proteinExistence type="inferred from homology"/>
<comment type="caution">
    <text evidence="2">The sequence shown here is derived from an EMBL/GenBank/DDBJ whole genome shotgun (WGS) entry which is preliminary data.</text>
</comment>
<sequence length="333" mass="35353">MTVDPTGKTWSADEIAEGSAAEIAAGRLPLRAQWRISEQRERRDRGESGSFTSDLTVEEFAAIRSVGFSPVGQVLGSAVYNVGWSYTGCGYYGRGLAMGGGWVRGGFAGGGMPGGGIAGGGFAGGGGWGIAPVVPVPATQELLNQARHRAVERMRRECAGLGGDGVVGVRLSVRSFYDNGLEFMAIGTAVRADGAKRPRRPFTSDLSGQDFAKLIRAGWVPVALVQGVGAMVRHDDWSVMSQRRSWYNQELAGNTELVHAARDAARKSLAADARHRSGHTVLLRDMMLQVSGQRCSSGGEGEDHVANCFIWGTAVVPFETTASLEAPLPMLRL</sequence>
<dbReference type="Gene3D" id="3.30.110.70">
    <property type="entry name" value="Hypothetical protein apc22750. Chain B"/>
    <property type="match status" value="1"/>
</dbReference>
<dbReference type="Pfam" id="PF01906">
    <property type="entry name" value="YbjQ_1"/>
    <property type="match status" value="1"/>
</dbReference>
<dbReference type="InterPro" id="IPR002765">
    <property type="entry name" value="UPF0145_YbjQ-like"/>
</dbReference>
<dbReference type="Proteomes" id="UP001501570">
    <property type="component" value="Unassembled WGS sequence"/>
</dbReference>
<keyword evidence="3" id="KW-1185">Reference proteome</keyword>
<dbReference type="RefSeq" id="WP_345625349.1">
    <property type="nucleotide sequence ID" value="NZ_BAABJQ010000001.1"/>
</dbReference>
<evidence type="ECO:0000313" key="2">
    <source>
        <dbReference type="EMBL" id="GAA5177809.1"/>
    </source>
</evidence>
<organism evidence="2 3">
    <name type="scientific">Rugosimonospora acidiphila</name>
    <dbReference type="NCBI Taxonomy" id="556531"/>
    <lineage>
        <taxon>Bacteria</taxon>
        <taxon>Bacillati</taxon>
        <taxon>Actinomycetota</taxon>
        <taxon>Actinomycetes</taxon>
        <taxon>Micromonosporales</taxon>
        <taxon>Micromonosporaceae</taxon>
        <taxon>Rugosimonospora</taxon>
    </lineage>
</organism>
<dbReference type="EMBL" id="BAABJQ010000001">
    <property type="protein sequence ID" value="GAA5177809.1"/>
    <property type="molecule type" value="Genomic_DNA"/>
</dbReference>
<accession>A0ABP9RIH3</accession>
<comment type="similarity">
    <text evidence="1">Belongs to the UPF0145 family.</text>
</comment>
<reference evidence="3" key="1">
    <citation type="journal article" date="2019" name="Int. J. Syst. Evol. Microbiol.">
        <title>The Global Catalogue of Microorganisms (GCM) 10K type strain sequencing project: providing services to taxonomists for standard genome sequencing and annotation.</title>
        <authorList>
            <consortium name="The Broad Institute Genomics Platform"/>
            <consortium name="The Broad Institute Genome Sequencing Center for Infectious Disease"/>
            <person name="Wu L."/>
            <person name="Ma J."/>
        </authorList>
    </citation>
    <scope>NUCLEOTIDE SEQUENCE [LARGE SCALE GENOMIC DNA]</scope>
    <source>
        <strain evidence="3">JCM 18304</strain>
    </source>
</reference>
<gene>
    <name evidence="2" type="ORF">GCM10023322_03420</name>
</gene>
<dbReference type="PANTHER" id="PTHR34068">
    <property type="entry name" value="UPF0145 PROTEIN YBJQ"/>
    <property type="match status" value="1"/>
</dbReference>
<name>A0ABP9RIH3_9ACTN</name>
<dbReference type="PANTHER" id="PTHR34068:SF2">
    <property type="entry name" value="UPF0145 PROTEIN SCO3412"/>
    <property type="match status" value="1"/>
</dbReference>
<evidence type="ECO:0008006" key="4">
    <source>
        <dbReference type="Google" id="ProtNLM"/>
    </source>
</evidence>
<dbReference type="SUPFAM" id="SSF117782">
    <property type="entry name" value="YbjQ-like"/>
    <property type="match status" value="1"/>
</dbReference>
<protein>
    <recommendedName>
        <fullName evidence="4">Heavy metal-binding domain-containing protein</fullName>
    </recommendedName>
</protein>
<dbReference type="InterPro" id="IPR035439">
    <property type="entry name" value="UPF0145_dom_sf"/>
</dbReference>
<evidence type="ECO:0000313" key="3">
    <source>
        <dbReference type="Proteomes" id="UP001501570"/>
    </source>
</evidence>